<evidence type="ECO:0000313" key="1">
    <source>
        <dbReference type="EMBL" id="EGB03121.1"/>
    </source>
</evidence>
<accession>F0YP41</accession>
<dbReference type="GeneID" id="20226708"/>
<reference evidence="1 2" key="1">
    <citation type="journal article" date="2011" name="Proc. Natl. Acad. Sci. U.S.A.">
        <title>Niche of harmful alga Aureococcus anophagefferens revealed through ecogenomics.</title>
        <authorList>
            <person name="Gobler C.J."/>
            <person name="Berry D.L."/>
            <person name="Dyhrman S.T."/>
            <person name="Wilhelm S.W."/>
            <person name="Salamov A."/>
            <person name="Lobanov A.V."/>
            <person name="Zhang Y."/>
            <person name="Collier J.L."/>
            <person name="Wurch L.L."/>
            <person name="Kustka A.B."/>
            <person name="Dill B.D."/>
            <person name="Shah M."/>
            <person name="VerBerkmoes N.C."/>
            <person name="Kuo A."/>
            <person name="Terry A."/>
            <person name="Pangilinan J."/>
            <person name="Lindquist E.A."/>
            <person name="Lucas S."/>
            <person name="Paulsen I.T."/>
            <person name="Hattenrath-Lehmann T.K."/>
            <person name="Talmage S.C."/>
            <person name="Walker E.A."/>
            <person name="Koch F."/>
            <person name="Burson A.M."/>
            <person name="Marcoval M.A."/>
            <person name="Tang Y.Z."/>
            <person name="Lecleir G.R."/>
            <person name="Coyne K.J."/>
            <person name="Berg G.M."/>
            <person name="Bertrand E.M."/>
            <person name="Saito M.A."/>
            <person name="Gladyshev V.N."/>
            <person name="Grigoriev I.V."/>
        </authorList>
    </citation>
    <scope>NUCLEOTIDE SEQUENCE [LARGE SCALE GENOMIC DNA]</scope>
    <source>
        <strain evidence="2">CCMP 1984</strain>
    </source>
</reference>
<keyword evidence="2" id="KW-1185">Reference proteome</keyword>
<dbReference type="EMBL" id="GL833195">
    <property type="protein sequence ID" value="EGB03121.1"/>
    <property type="molecule type" value="Genomic_DNA"/>
</dbReference>
<evidence type="ECO:0000313" key="2">
    <source>
        <dbReference type="Proteomes" id="UP000002729"/>
    </source>
</evidence>
<gene>
    <name evidence="1" type="ORF">AURANDRAFT_68285</name>
</gene>
<name>F0YP41_AURAN</name>
<dbReference type="Proteomes" id="UP000002729">
    <property type="component" value="Unassembled WGS sequence"/>
</dbReference>
<dbReference type="RefSeq" id="XP_009042180.1">
    <property type="nucleotide sequence ID" value="XM_009043932.1"/>
</dbReference>
<dbReference type="InParanoid" id="F0YP41"/>
<organism evidence="2">
    <name type="scientific">Aureococcus anophagefferens</name>
    <name type="common">Harmful bloom alga</name>
    <dbReference type="NCBI Taxonomy" id="44056"/>
    <lineage>
        <taxon>Eukaryota</taxon>
        <taxon>Sar</taxon>
        <taxon>Stramenopiles</taxon>
        <taxon>Ochrophyta</taxon>
        <taxon>Pelagophyceae</taxon>
        <taxon>Pelagomonadales</taxon>
        <taxon>Pelagomonadaceae</taxon>
        <taxon>Aureococcus</taxon>
    </lineage>
</organism>
<feature type="non-terminal residue" evidence="1">
    <location>
        <position position="205"/>
    </location>
</feature>
<sequence length="205" mass="23887">MPRDKIKAVDVAFFSFPCINETVLRHGTDAQYDDTKSGMLFRESHLQVADALNYPKIICSELVSPHPENFNHHLQVEDMMTDPKRQDCNSYSQTDCSAVVNAAFFSGCVSQPRWIRVFRLKMPVRHCIFTLATMPMQWHCSEIFPVNVTRYPYRCKKQRLILKLWEDNSYFTWATMHARKLDALAQILRCFSVSTCMNTSGYRIE</sequence>
<dbReference type="AlphaFoldDB" id="F0YP41"/>
<proteinExistence type="predicted"/>
<protein>
    <submittedName>
        <fullName evidence="1">Uncharacterized protein</fullName>
    </submittedName>
</protein>
<dbReference type="KEGG" id="aaf:AURANDRAFT_68285"/>